<proteinExistence type="predicted"/>
<reference evidence="2" key="1">
    <citation type="submission" date="2019-12" db="EMBL/GenBank/DDBJ databases">
        <title>Genome sequencing and annotation of Brassica cretica.</title>
        <authorList>
            <person name="Studholme D.J."/>
            <person name="Sarris P."/>
        </authorList>
    </citation>
    <scope>NUCLEOTIDE SEQUENCE</scope>
    <source>
        <strain evidence="2">PFS-109/04</strain>
        <tissue evidence="2">Leaf</tissue>
    </source>
</reference>
<feature type="compositionally biased region" description="Low complexity" evidence="1">
    <location>
        <begin position="119"/>
        <end position="128"/>
    </location>
</feature>
<evidence type="ECO:0000256" key="1">
    <source>
        <dbReference type="SAM" id="MobiDB-lite"/>
    </source>
</evidence>
<accession>A0A8S9SMW2</accession>
<evidence type="ECO:0000313" key="2">
    <source>
        <dbReference type="EMBL" id="KAF3601393.1"/>
    </source>
</evidence>
<name>A0A8S9SMW2_BRACR</name>
<dbReference type="EMBL" id="QGKX02000004">
    <property type="protein sequence ID" value="KAF3601393.1"/>
    <property type="molecule type" value="Genomic_DNA"/>
</dbReference>
<dbReference type="AlphaFoldDB" id="A0A8S9SMW2"/>
<dbReference type="Proteomes" id="UP000712600">
    <property type="component" value="Unassembled WGS sequence"/>
</dbReference>
<gene>
    <name evidence="2" type="ORF">F2Q69_00035423</name>
</gene>
<protein>
    <submittedName>
        <fullName evidence="2">Uncharacterized protein</fullName>
    </submittedName>
</protein>
<sequence length="203" mass="21801">METRATSLCRSSHVAPGDGDASDLAVSLRSSHSERVSQRLHGVAPVRSLPCTARPMITLITSFELQMHPNVSKNSMWRAATSSSRSGRSLQASGATWRGRCETSLRFALRERPLCVAPGRSSRATGGRSRLRERPGGVAARRRSGSPFASDLAVSLLVALRERPRCVAPVTSLRAMGTRATSGCRSGQVALKGCHSDFTVSLW</sequence>
<evidence type="ECO:0000313" key="3">
    <source>
        <dbReference type="Proteomes" id="UP000712600"/>
    </source>
</evidence>
<comment type="caution">
    <text evidence="2">The sequence shown here is derived from an EMBL/GenBank/DDBJ whole genome shotgun (WGS) entry which is preliminary data.</text>
</comment>
<feature type="compositionally biased region" description="Polar residues" evidence="1">
    <location>
        <begin position="1"/>
        <end position="10"/>
    </location>
</feature>
<organism evidence="2 3">
    <name type="scientific">Brassica cretica</name>
    <name type="common">Mustard</name>
    <dbReference type="NCBI Taxonomy" id="69181"/>
    <lineage>
        <taxon>Eukaryota</taxon>
        <taxon>Viridiplantae</taxon>
        <taxon>Streptophyta</taxon>
        <taxon>Embryophyta</taxon>
        <taxon>Tracheophyta</taxon>
        <taxon>Spermatophyta</taxon>
        <taxon>Magnoliopsida</taxon>
        <taxon>eudicotyledons</taxon>
        <taxon>Gunneridae</taxon>
        <taxon>Pentapetalae</taxon>
        <taxon>rosids</taxon>
        <taxon>malvids</taxon>
        <taxon>Brassicales</taxon>
        <taxon>Brassicaceae</taxon>
        <taxon>Brassiceae</taxon>
        <taxon>Brassica</taxon>
    </lineage>
</organism>
<feature type="region of interest" description="Disordered" evidence="1">
    <location>
        <begin position="1"/>
        <end position="24"/>
    </location>
</feature>
<feature type="region of interest" description="Disordered" evidence="1">
    <location>
        <begin position="119"/>
        <end position="143"/>
    </location>
</feature>